<evidence type="ECO:0000313" key="5">
    <source>
        <dbReference type="Ensembl" id="ENSCMMP00000002289.1"/>
    </source>
</evidence>
<keyword evidence="6" id="KW-1185">Reference proteome</keyword>
<feature type="compositionally biased region" description="Low complexity" evidence="1">
    <location>
        <begin position="71"/>
        <end position="82"/>
    </location>
</feature>
<feature type="region of interest" description="Disordered" evidence="1">
    <location>
        <begin position="269"/>
        <end position="401"/>
    </location>
</feature>
<evidence type="ECO:0000256" key="2">
    <source>
        <dbReference type="SAM" id="Phobius"/>
    </source>
</evidence>
<feature type="transmembrane region" description="Helical" evidence="2">
    <location>
        <begin position="466"/>
        <end position="491"/>
    </location>
</feature>
<keyword evidence="2" id="KW-0472">Membrane</keyword>
<dbReference type="Pfam" id="PF06566">
    <property type="entry name" value="Chon_Sulph_att"/>
    <property type="match status" value="1"/>
</dbReference>
<feature type="domain" description="Neural chondroitin sulphate proteoglycan cytoplasmic" evidence="4">
    <location>
        <begin position="494"/>
        <end position="537"/>
    </location>
</feature>
<reference evidence="5" key="1">
    <citation type="submission" date="2018-09" db="EMBL/GenBank/DDBJ databases">
        <title>Common duck and Muscovy duck high density SNP chip.</title>
        <authorList>
            <person name="Vignal A."/>
            <person name="Thebault N."/>
            <person name="Warren W.C."/>
        </authorList>
    </citation>
    <scope>NUCLEOTIDE SEQUENCE [LARGE SCALE GENOMIC DNA]</scope>
</reference>
<proteinExistence type="predicted"/>
<protein>
    <submittedName>
        <fullName evidence="5">Chondroitin sulfate proteoglycan 5</fullName>
    </submittedName>
</protein>
<evidence type="ECO:0000256" key="1">
    <source>
        <dbReference type="SAM" id="MobiDB-lite"/>
    </source>
</evidence>
<dbReference type="PANTHER" id="PTHR15381">
    <property type="entry name" value="CHONDROITIN SULFATE PROTEOGLYCAN 5 -RELATED"/>
    <property type="match status" value="1"/>
</dbReference>
<dbReference type="InterPro" id="IPR009505">
    <property type="entry name" value="Neural_ProG_Cyt"/>
</dbReference>
<keyword evidence="2" id="KW-0812">Transmembrane</keyword>
<dbReference type="Proteomes" id="UP000694556">
    <property type="component" value="Chromosome 2"/>
</dbReference>
<organism evidence="5 6">
    <name type="scientific">Cairina moschata</name>
    <name type="common">Muscovy duck</name>
    <dbReference type="NCBI Taxonomy" id="8855"/>
    <lineage>
        <taxon>Eukaryota</taxon>
        <taxon>Metazoa</taxon>
        <taxon>Chordata</taxon>
        <taxon>Craniata</taxon>
        <taxon>Vertebrata</taxon>
        <taxon>Euteleostomi</taxon>
        <taxon>Archelosauria</taxon>
        <taxon>Archosauria</taxon>
        <taxon>Dinosauria</taxon>
        <taxon>Saurischia</taxon>
        <taxon>Theropoda</taxon>
        <taxon>Coelurosauria</taxon>
        <taxon>Aves</taxon>
        <taxon>Neognathae</taxon>
        <taxon>Galloanserae</taxon>
        <taxon>Anseriformes</taxon>
        <taxon>Anatidae</taxon>
        <taxon>Anatinae</taxon>
        <taxon>Cairina</taxon>
    </lineage>
</organism>
<dbReference type="Ensembl" id="ENSCMMT00000002567.1">
    <property type="protein sequence ID" value="ENSCMMP00000002289.1"/>
    <property type="gene ID" value="ENSCMMG00000001484.1"/>
</dbReference>
<reference evidence="5" key="2">
    <citation type="submission" date="2025-08" db="UniProtKB">
        <authorList>
            <consortium name="Ensembl"/>
        </authorList>
    </citation>
    <scope>IDENTIFICATION</scope>
</reference>
<feature type="region of interest" description="Disordered" evidence="1">
    <location>
        <begin position="1"/>
        <end position="229"/>
    </location>
</feature>
<feature type="domain" description="CSPG5 sulphate attachment" evidence="3">
    <location>
        <begin position="243"/>
        <end position="323"/>
    </location>
</feature>
<evidence type="ECO:0000259" key="3">
    <source>
        <dbReference type="Pfam" id="PF06566"/>
    </source>
</evidence>
<evidence type="ECO:0000313" key="6">
    <source>
        <dbReference type="Proteomes" id="UP000694556"/>
    </source>
</evidence>
<feature type="compositionally biased region" description="Acidic residues" evidence="1">
    <location>
        <begin position="320"/>
        <end position="351"/>
    </location>
</feature>
<evidence type="ECO:0000259" key="4">
    <source>
        <dbReference type="Pfam" id="PF06567"/>
    </source>
</evidence>
<dbReference type="Pfam" id="PF06567">
    <property type="entry name" value="Neural_ProG_Cyt"/>
    <property type="match status" value="1"/>
</dbReference>
<sequence length="605" mass="62561">GPPGVSQPGGGAPDASWIPGGAQGPPRHHRVLVLPAAPQWPPHNGSEAEGRAWGGGSPERDPANRAPPGTPGNSTNPGGVPSAGEPPRGPQLEPPGGGTASTTDPALGCPGCAAAGEGDASALPPTPGSAEDNEVATGVTWPGDSGRVAIGSPEEAGSGEHPTRASVPGGLTAAPPSIPGLPSPGFGTDSAESDLLLAAGGSAPVPGDSGQELWLASSSPAPAQGARGRTERTWLEVLEPGTATPPGTAEPPPAPEIIDVDYYDLFEGGEGLGGGRGAAGTARREPGGGGATPWALHELYDDFTPFDESDFYPTTSFYAEGDEEEEEEDELEEEEEDEEDEEDEDGGLEDENGYRPPPSAVPRVPQAPRGPRASPRPPKPPGANGGSPPAAPRPGERLVPENGTECRSGFVRHNGSCRSVCDLVPSYCHNGGQCYLLEGLGAFCRCNTQDYTWHKGTRCEAIVTDFQVLCVAVGSAALVLLLLFMLTVCFAKKLYLLKTENSKLRKTKYRTPSELHNDNFSLSTIAEGSHPNVRMLGGHRGGRGGGRPHPRAAGRFGVLWPWVWGAGGGRRGPTTAAFFGLQQRDAKCLAACEPREERGAPLARA</sequence>
<dbReference type="GO" id="GO:0045202">
    <property type="term" value="C:synapse"/>
    <property type="evidence" value="ECO:0007669"/>
    <property type="project" value="TreeGrafter"/>
</dbReference>
<name>A0A8C3B8K3_CAIMO</name>
<accession>A0A8C3B8K3</accession>
<dbReference type="PANTHER" id="PTHR15381:SF1">
    <property type="entry name" value="CHONDROITIN SULFATE PROTEOGLYCAN 5"/>
    <property type="match status" value="1"/>
</dbReference>
<reference evidence="5" key="3">
    <citation type="submission" date="2025-09" db="UniProtKB">
        <authorList>
            <consortium name="Ensembl"/>
        </authorList>
    </citation>
    <scope>IDENTIFICATION</scope>
</reference>
<feature type="compositionally biased region" description="Low complexity" evidence="1">
    <location>
        <begin position="104"/>
        <end position="120"/>
    </location>
</feature>
<dbReference type="InterPro" id="IPR010555">
    <property type="entry name" value="CSPG5_S_attach_dom"/>
</dbReference>
<keyword evidence="2" id="KW-1133">Transmembrane helix</keyword>
<feature type="compositionally biased region" description="Gly residues" evidence="1">
    <location>
        <begin position="269"/>
        <end position="278"/>
    </location>
</feature>
<dbReference type="GO" id="GO:0048858">
    <property type="term" value="P:cell projection morphogenesis"/>
    <property type="evidence" value="ECO:0007669"/>
    <property type="project" value="TreeGrafter"/>
</dbReference>
<dbReference type="AlphaFoldDB" id="A0A8C3B8K3"/>